<keyword evidence="3" id="KW-1185">Reference proteome</keyword>
<reference evidence="2 3" key="1">
    <citation type="journal article" date="2024" name="Plant J.">
        <title>Genome sequences and population genomics reveal climatic adaptation and genomic divergence between two closely related sweetgum species.</title>
        <authorList>
            <person name="Xu W.Q."/>
            <person name="Ren C.Q."/>
            <person name="Zhang X.Y."/>
            <person name="Comes H.P."/>
            <person name="Liu X.H."/>
            <person name="Li Y.G."/>
            <person name="Kettle C.J."/>
            <person name="Jalonen R."/>
            <person name="Gaisberger H."/>
            <person name="Ma Y.Z."/>
            <person name="Qiu Y.X."/>
        </authorList>
    </citation>
    <scope>NUCLEOTIDE SEQUENCE [LARGE SCALE GENOMIC DNA]</scope>
    <source>
        <strain evidence="2">Hangzhou</strain>
    </source>
</reference>
<accession>A0AAP0S909</accession>
<evidence type="ECO:0000313" key="3">
    <source>
        <dbReference type="Proteomes" id="UP001415857"/>
    </source>
</evidence>
<dbReference type="PANTHER" id="PTHR35311">
    <property type="entry name" value="KINETOCHORE-ASSOCIATED PROTEIN KNL-2 HOMOLOG"/>
    <property type="match status" value="1"/>
</dbReference>
<dbReference type="PANTHER" id="PTHR35311:SF1">
    <property type="entry name" value="PROTEIN EMBRYO DEFECTIVE 1674"/>
    <property type="match status" value="1"/>
</dbReference>
<comment type="caution">
    <text evidence="2">The sequence shown here is derived from an EMBL/GenBank/DDBJ whole genome shotgun (WGS) entry which is preliminary data.</text>
</comment>
<proteinExistence type="predicted"/>
<gene>
    <name evidence="2" type="ORF">L1049_008190</name>
</gene>
<feature type="region of interest" description="Disordered" evidence="1">
    <location>
        <begin position="1"/>
        <end position="83"/>
    </location>
</feature>
<name>A0AAP0S909_LIQFO</name>
<organism evidence="2 3">
    <name type="scientific">Liquidambar formosana</name>
    <name type="common">Formosan gum</name>
    <dbReference type="NCBI Taxonomy" id="63359"/>
    <lineage>
        <taxon>Eukaryota</taxon>
        <taxon>Viridiplantae</taxon>
        <taxon>Streptophyta</taxon>
        <taxon>Embryophyta</taxon>
        <taxon>Tracheophyta</taxon>
        <taxon>Spermatophyta</taxon>
        <taxon>Magnoliopsida</taxon>
        <taxon>eudicotyledons</taxon>
        <taxon>Gunneridae</taxon>
        <taxon>Pentapetalae</taxon>
        <taxon>Saxifragales</taxon>
        <taxon>Altingiaceae</taxon>
        <taxon>Liquidambar</taxon>
    </lineage>
</organism>
<dbReference type="InterPro" id="IPR053090">
    <property type="entry name" value="Centromere_KNL-2_homolog"/>
</dbReference>
<sequence length="170" mass="19358">MKNYSPNKYNTEERHDNGKDILVTPSKVDMDMDKVDVIPSKSGSNRAGTSLKNPQGNQEEKPQSASSYMKDKIELGTSRKNAKRKLKYDTHVSALTREQKKKTSIVSPESMGFKRSRSGRLLLPTLDFWRNQMAVYDADRQITGIQKGLHVEEPSRGSKSVPQKKRRQFT</sequence>
<dbReference type="Proteomes" id="UP001415857">
    <property type="component" value="Unassembled WGS sequence"/>
</dbReference>
<feature type="compositionally biased region" description="Polar residues" evidence="1">
    <location>
        <begin position="41"/>
        <end position="67"/>
    </location>
</feature>
<evidence type="ECO:0000313" key="2">
    <source>
        <dbReference type="EMBL" id="KAK9290027.1"/>
    </source>
</evidence>
<dbReference type="EMBL" id="JBBPBK010000002">
    <property type="protein sequence ID" value="KAK9290027.1"/>
    <property type="molecule type" value="Genomic_DNA"/>
</dbReference>
<protein>
    <submittedName>
        <fullName evidence="2">Uncharacterized protein</fullName>
    </submittedName>
</protein>
<dbReference type="AlphaFoldDB" id="A0AAP0S909"/>
<evidence type="ECO:0000256" key="1">
    <source>
        <dbReference type="SAM" id="MobiDB-lite"/>
    </source>
</evidence>
<feature type="region of interest" description="Disordered" evidence="1">
    <location>
        <begin position="146"/>
        <end position="170"/>
    </location>
</feature>
<feature type="compositionally biased region" description="Basic and acidic residues" evidence="1">
    <location>
        <begin position="10"/>
        <end position="19"/>
    </location>
</feature>